<dbReference type="AlphaFoldDB" id="A0A2X3H799"/>
<dbReference type="SMART" id="SM00710">
    <property type="entry name" value="PbH1"/>
    <property type="match status" value="4"/>
</dbReference>
<dbReference type="SUPFAM" id="SSF51126">
    <property type="entry name" value="Pectin lyase-like"/>
    <property type="match status" value="1"/>
</dbReference>
<dbReference type="Gene3D" id="2.160.20.10">
    <property type="entry name" value="Single-stranded right-handed beta-helix, Pectin lyase-like"/>
    <property type="match status" value="1"/>
</dbReference>
<dbReference type="Proteomes" id="UP000250257">
    <property type="component" value="Unassembled WGS sequence"/>
</dbReference>
<dbReference type="InterPro" id="IPR011050">
    <property type="entry name" value="Pectin_lyase_fold/virulence"/>
</dbReference>
<protein>
    <recommendedName>
        <fullName evidence="1">Right handed beta helix domain-containing protein</fullName>
    </recommendedName>
</protein>
<name>A0A2X3H799_9LIST</name>
<feature type="domain" description="Right handed beta helix" evidence="1">
    <location>
        <begin position="36"/>
        <end position="126"/>
    </location>
</feature>
<reference evidence="2 3" key="1">
    <citation type="submission" date="2018-06" db="EMBL/GenBank/DDBJ databases">
        <authorList>
            <consortium name="Pathogen Informatics"/>
            <person name="Doyle S."/>
        </authorList>
    </citation>
    <scope>NUCLEOTIDE SEQUENCE [LARGE SCALE GENOMIC DNA]</scope>
    <source>
        <strain evidence="2 3">NCTC13940</strain>
    </source>
</reference>
<evidence type="ECO:0000313" key="2">
    <source>
        <dbReference type="EMBL" id="SQC70416.1"/>
    </source>
</evidence>
<evidence type="ECO:0000259" key="1">
    <source>
        <dbReference type="Pfam" id="PF13229"/>
    </source>
</evidence>
<organism evidence="2 3">
    <name type="scientific">Listeria fleischmannii subsp. fleischmannii</name>
    <dbReference type="NCBI Taxonomy" id="1671902"/>
    <lineage>
        <taxon>Bacteria</taxon>
        <taxon>Bacillati</taxon>
        <taxon>Bacillota</taxon>
        <taxon>Bacilli</taxon>
        <taxon>Bacillales</taxon>
        <taxon>Listeriaceae</taxon>
        <taxon>Listeria</taxon>
    </lineage>
</organism>
<dbReference type="InterPro" id="IPR012334">
    <property type="entry name" value="Pectin_lyas_fold"/>
</dbReference>
<dbReference type="RefSeq" id="WP_112153811.1">
    <property type="nucleotide sequence ID" value="NZ_UAWT01000022.1"/>
</dbReference>
<dbReference type="EMBL" id="UAWT01000022">
    <property type="protein sequence ID" value="SQC70416.1"/>
    <property type="molecule type" value="Genomic_DNA"/>
</dbReference>
<accession>A0A2X3H799</accession>
<evidence type="ECO:0000313" key="3">
    <source>
        <dbReference type="Proteomes" id="UP000250257"/>
    </source>
</evidence>
<gene>
    <name evidence="2" type="ORF">NCTC13940_01870</name>
</gene>
<proteinExistence type="predicted"/>
<dbReference type="InterPro" id="IPR006626">
    <property type="entry name" value="PbH1"/>
</dbReference>
<dbReference type="Pfam" id="PF13229">
    <property type="entry name" value="Beta_helix"/>
    <property type="match status" value="1"/>
</dbReference>
<dbReference type="InterPro" id="IPR039448">
    <property type="entry name" value="Beta_helix"/>
</dbReference>
<sequence length="363" mass="41683">MNISYLPNLSGSSFVSLLEVSPKFEEENRLKYEVYRNITIQNNKFDMREKGSTIVAIGRVQHLLIKNNELKNSGLQNGISLEFTDDAIISDNSIQNVGRSGIQLYRFNGDLQSNNKIMIKNNTIKDWMQRFGKYHFEKNMEAGITPDIMADAGIDSYGPYNQNIYIQNNNLQAGQVGENISDNLFLREKYGDQVYPQNAVLYTGIRLSGSKNSFVFDNTVQLKGEDVFSWFTSNSRSRGLFTTYPGDILVKKNLFKLDGSMVYPIRLFHGQVINDRGFDFEDNQFYMSETSHIKNYYKTFIEVRMPSDMVNLANNQMIDPGRKLYFILSANAPLKQLMLKQNLLNNNSWATTRGEIEKISIMK</sequence>